<sequence>MDVSSRDRSVFSYLPGDLFEKSNVQEFTILHVDDRAVYGALKDENGIGLKKYPHLTALMDDGFEPNQEYLEVEKEVLEKFSLYAPRRLEDGTWAALTRLVATTAICVNYDADGMGISMYESRYCFSNTQVLPHYGNASYWLAQLKNQESLPVGNCAFRGRLGTQPLLDMEYTRNYYAMMAYLYEEPSLEGLNIQQVADMVMREVLDEFLPAHLKATKSLKVPESFTPRYHKNQYLFI</sequence>
<dbReference type="EMBL" id="CP044456">
    <property type="protein sequence ID" value="QIC71769.1"/>
    <property type="molecule type" value="Genomic_DNA"/>
</dbReference>
<evidence type="ECO:0000313" key="1">
    <source>
        <dbReference type="EMBL" id="QIC71769.1"/>
    </source>
</evidence>
<organism evidence="1 2">
    <name type="scientific">Acinetobacter indicus</name>
    <dbReference type="NCBI Taxonomy" id="756892"/>
    <lineage>
        <taxon>Bacteria</taxon>
        <taxon>Pseudomonadati</taxon>
        <taxon>Pseudomonadota</taxon>
        <taxon>Gammaproteobacteria</taxon>
        <taxon>Moraxellales</taxon>
        <taxon>Moraxellaceae</taxon>
        <taxon>Acinetobacter</taxon>
    </lineage>
</organism>
<dbReference type="AlphaFoldDB" id="A0A6C0Y6N1"/>
<keyword evidence="1" id="KW-0614">Plasmid</keyword>
<gene>
    <name evidence="1" type="ORF">FSC09_15365</name>
</gene>
<protein>
    <submittedName>
        <fullName evidence="1">Uncharacterized protein</fullName>
    </submittedName>
</protein>
<dbReference type="RefSeq" id="WP_163146429.1">
    <property type="nucleotide sequence ID" value="NZ_CP044456.1"/>
</dbReference>
<name>A0A6C0Y6N1_9GAMM</name>
<geneLocation type="plasmid" evidence="2">
    <name>pb18-1</name>
</geneLocation>
<proteinExistence type="predicted"/>
<reference evidence="1 2" key="1">
    <citation type="submission" date="2019-09" db="EMBL/GenBank/DDBJ databases">
        <title>Non-baumannii Acinetobacter spp. carrying blaNDM-1 isolated in China.</title>
        <authorList>
            <person name="Cui C."/>
            <person name="Chen C."/>
            <person name="Sun J."/>
            <person name="Liu Y."/>
        </authorList>
    </citation>
    <scope>NUCLEOTIDE SEQUENCE [LARGE SCALE GENOMIC DNA]</scope>
    <source>
        <strain evidence="1 2">B18</strain>
        <plasmid evidence="2">pb18-1</plasmid>
    </source>
</reference>
<accession>A0A6C0Y6N1</accession>
<evidence type="ECO:0000313" key="2">
    <source>
        <dbReference type="Proteomes" id="UP000503440"/>
    </source>
</evidence>
<dbReference type="Proteomes" id="UP000503440">
    <property type="component" value="Plasmid pB18-1"/>
</dbReference>